<dbReference type="RefSeq" id="YP_009123310.1">
    <property type="nucleotide sequence ID" value="NC_026565.1"/>
</dbReference>
<dbReference type="PRINTS" id="PR01434">
    <property type="entry name" value="NADHDHGNASE5"/>
</dbReference>
<dbReference type="GO" id="GO:0042773">
    <property type="term" value="P:ATP synthesis coupled electron transport"/>
    <property type="evidence" value="ECO:0007669"/>
    <property type="project" value="InterPro"/>
</dbReference>
<comment type="catalytic activity">
    <reaction evidence="17 19">
        <text>a plastoquinone + NADPH + (n+1) H(+)(in) = a plastoquinol + NADP(+) + n H(+)(out)</text>
        <dbReference type="Rhea" id="RHEA:42612"/>
        <dbReference type="Rhea" id="RHEA-COMP:9561"/>
        <dbReference type="Rhea" id="RHEA-COMP:9562"/>
        <dbReference type="ChEBI" id="CHEBI:15378"/>
        <dbReference type="ChEBI" id="CHEBI:17757"/>
        <dbReference type="ChEBI" id="CHEBI:57783"/>
        <dbReference type="ChEBI" id="CHEBI:58349"/>
        <dbReference type="ChEBI" id="CHEBI:62192"/>
    </reaction>
</comment>
<evidence type="ECO:0000256" key="15">
    <source>
        <dbReference type="ARBA" id="ARBA00023078"/>
    </source>
</evidence>
<feature type="transmembrane region" description="Helical" evidence="19">
    <location>
        <begin position="6"/>
        <end position="28"/>
    </location>
</feature>
<feature type="transmembrane region" description="Helical" evidence="19">
    <location>
        <begin position="289"/>
        <end position="313"/>
    </location>
</feature>
<evidence type="ECO:0000256" key="7">
    <source>
        <dbReference type="ARBA" id="ARBA00022528"/>
    </source>
</evidence>
<dbReference type="EMBL" id="KP256024">
    <property type="protein sequence ID" value="AJM69979.1"/>
    <property type="molecule type" value="Genomic_DNA"/>
</dbReference>
<dbReference type="PANTHER" id="PTHR42829:SF2">
    <property type="entry name" value="NADH-UBIQUINONE OXIDOREDUCTASE CHAIN 5"/>
    <property type="match status" value="1"/>
</dbReference>
<keyword evidence="13 19" id="KW-1133">Transmembrane helix</keyword>
<evidence type="ECO:0000256" key="8">
    <source>
        <dbReference type="ARBA" id="ARBA00022692"/>
    </source>
</evidence>
<evidence type="ECO:0000256" key="2">
    <source>
        <dbReference type="ARBA" id="ARBA00004454"/>
    </source>
</evidence>
<feature type="transmembrane region" description="Helical" evidence="19">
    <location>
        <begin position="599"/>
        <end position="621"/>
    </location>
</feature>
<comment type="caution">
    <text evidence="19">Lacks conserved residue(s) required for the propagation of feature annotation.</text>
</comment>
<keyword evidence="8 19" id="KW-0812">Transmembrane</keyword>
<feature type="transmembrane region" description="Helical" evidence="19">
    <location>
        <begin position="85"/>
        <end position="109"/>
    </location>
</feature>
<comment type="function">
    <text evidence="1 19">NDH shuttles electrons from NAD(P)H:plastoquinone, via FMN and iron-sulfur (Fe-S) centers, to quinones in the photosynthetic chain and possibly in a chloroplast respiratory chain. The immediate electron acceptor for the enzyme in this species is believed to be plastoquinone. Couples the redox reaction to proton translocation, and thus conserves the redox energy in a proton gradient.</text>
</comment>
<evidence type="ECO:0000256" key="11">
    <source>
        <dbReference type="ARBA" id="ARBA00022957"/>
    </source>
</evidence>
<feature type="transmembrane region" description="Helical" evidence="19">
    <location>
        <begin position="40"/>
        <end position="60"/>
    </location>
</feature>
<reference evidence="23" key="1">
    <citation type="submission" date="2014-12" db="EMBL/GenBank/DDBJ databases">
        <title>The complete chloroplast genome sequence of Chloranthus japonicus (Chloranthales: Chloranthaceae).</title>
        <authorList>
            <person name="Zhang G."/>
            <person name="Li Y.-M."/>
            <person name="Hu B.-X."/>
            <person name="Shen X."/>
            <person name="Chen Y."/>
            <person name="Song X.-M."/>
            <person name="Hu H.-F."/>
        </authorList>
    </citation>
    <scope>NUCLEOTIDE SEQUENCE</scope>
</reference>
<geneLocation type="chloroplast" evidence="23"/>
<dbReference type="GO" id="GO:0015990">
    <property type="term" value="P:electron transport coupled proton transport"/>
    <property type="evidence" value="ECO:0007669"/>
    <property type="project" value="TreeGrafter"/>
</dbReference>
<evidence type="ECO:0000256" key="12">
    <source>
        <dbReference type="ARBA" id="ARBA00022967"/>
    </source>
</evidence>
<dbReference type="InterPro" id="IPR001516">
    <property type="entry name" value="Proton_antipo_N"/>
</dbReference>
<keyword evidence="19 23" id="KW-0934">Plastid</keyword>
<dbReference type="InterPro" id="IPR002128">
    <property type="entry name" value="NADH_UbQ_OxRdtase_chlpt_su5_C"/>
</dbReference>
<keyword evidence="9 19" id="KW-0874">Quinone</keyword>
<protein>
    <recommendedName>
        <fullName evidence="5 19">NAD(P)H-quinone oxidoreductase subunit 5, chloroplastic</fullName>
        <ecNumber evidence="19">7.1.1.-</ecNumber>
    </recommendedName>
    <alternativeName>
        <fullName evidence="19">NADH-plastoquinone oxidoreductase subunit 5</fullName>
    </alternativeName>
</protein>
<evidence type="ECO:0000256" key="9">
    <source>
        <dbReference type="ARBA" id="ARBA00022719"/>
    </source>
</evidence>
<evidence type="ECO:0000256" key="4">
    <source>
        <dbReference type="ARBA" id="ARBA00011199"/>
    </source>
</evidence>
<evidence type="ECO:0000256" key="18">
    <source>
        <dbReference type="ARBA" id="ARBA00048026"/>
    </source>
</evidence>
<feature type="transmembrane region" description="Helical" evidence="19">
    <location>
        <begin position="262"/>
        <end position="283"/>
    </location>
</feature>
<evidence type="ECO:0000259" key="20">
    <source>
        <dbReference type="Pfam" id="PF00361"/>
    </source>
</evidence>
<dbReference type="GeneID" id="23631016"/>
<dbReference type="InterPro" id="IPR003945">
    <property type="entry name" value="NU5C-like"/>
</dbReference>
<dbReference type="PRINTS" id="PR01435">
    <property type="entry name" value="NPOXDRDTASE5"/>
</dbReference>
<comment type="subunit">
    <text evidence="4 19">NDH is composed of at least 16 different subunits, 5 of which are encoded in the nucleus.</text>
</comment>
<dbReference type="InterPro" id="IPR001750">
    <property type="entry name" value="ND/Mrp_TM"/>
</dbReference>
<dbReference type="GO" id="GO:0008137">
    <property type="term" value="F:NADH dehydrogenase (ubiquinone) activity"/>
    <property type="evidence" value="ECO:0007669"/>
    <property type="project" value="InterPro"/>
</dbReference>
<dbReference type="InterPro" id="IPR018393">
    <property type="entry name" value="NADHpl_OxRdtase_5_subgr"/>
</dbReference>
<comment type="similarity">
    <text evidence="3 19">Belongs to the complex I subunit 5 family.</text>
</comment>
<organism evidence="23">
    <name type="scientific">Chloranthus japonicus</name>
    <dbReference type="NCBI Taxonomy" id="146543"/>
    <lineage>
        <taxon>Eukaryota</taxon>
        <taxon>Viridiplantae</taxon>
        <taxon>Streptophyta</taxon>
        <taxon>Embryophyta</taxon>
        <taxon>Tracheophyta</taxon>
        <taxon>Spermatophyta</taxon>
        <taxon>Magnoliopsida</taxon>
        <taxon>Chloranthales</taxon>
        <taxon>Chloranthaceae</taxon>
        <taxon>Chloranthus</taxon>
    </lineage>
</organism>
<keyword evidence="16 19" id="KW-0472">Membrane</keyword>
<feature type="domain" description="NADH:quinone oxidoreductase/Mrp antiporter transmembrane" evidence="20">
    <location>
        <begin position="141"/>
        <end position="443"/>
    </location>
</feature>
<keyword evidence="7 19" id="KW-0150">Chloroplast</keyword>
<evidence type="ECO:0000256" key="16">
    <source>
        <dbReference type="ARBA" id="ARBA00023136"/>
    </source>
</evidence>
<feature type="transmembrane region" description="Helical" evidence="19">
    <location>
        <begin position="145"/>
        <end position="166"/>
    </location>
</feature>
<feature type="transmembrane region" description="Helical" evidence="19">
    <location>
        <begin position="546"/>
        <end position="568"/>
    </location>
</feature>
<dbReference type="GO" id="GO:0003954">
    <property type="term" value="F:NADH dehydrogenase activity"/>
    <property type="evidence" value="ECO:0007669"/>
    <property type="project" value="TreeGrafter"/>
</dbReference>
<feature type="transmembrane region" description="Helical" evidence="19">
    <location>
        <begin position="427"/>
        <end position="449"/>
    </location>
</feature>
<evidence type="ECO:0000256" key="19">
    <source>
        <dbReference type="RuleBase" id="RU364062"/>
    </source>
</evidence>
<keyword evidence="15 19" id="KW-0793">Thylakoid</keyword>
<dbReference type="Pfam" id="PF00361">
    <property type="entry name" value="Proton_antipo_M"/>
    <property type="match status" value="1"/>
</dbReference>
<evidence type="ECO:0000259" key="21">
    <source>
        <dbReference type="Pfam" id="PF00662"/>
    </source>
</evidence>
<feature type="transmembrane region" description="Helical" evidence="19">
    <location>
        <begin position="720"/>
        <end position="737"/>
    </location>
</feature>
<name>A0A0C5B6B4_CHLJA</name>
<comment type="catalytic activity">
    <reaction evidence="18 19">
        <text>a plastoquinone + NADH + (n+1) H(+)(in) = a plastoquinol + NAD(+) + n H(+)(out)</text>
        <dbReference type="Rhea" id="RHEA:42608"/>
        <dbReference type="Rhea" id="RHEA-COMP:9561"/>
        <dbReference type="Rhea" id="RHEA-COMP:9562"/>
        <dbReference type="ChEBI" id="CHEBI:15378"/>
        <dbReference type="ChEBI" id="CHEBI:17757"/>
        <dbReference type="ChEBI" id="CHEBI:57540"/>
        <dbReference type="ChEBI" id="CHEBI:57945"/>
        <dbReference type="ChEBI" id="CHEBI:62192"/>
    </reaction>
</comment>
<accession>A0A0C5B6B4</accession>
<dbReference type="NCBIfam" id="NF005141">
    <property type="entry name" value="PRK06590.1"/>
    <property type="match status" value="1"/>
</dbReference>
<feature type="domain" description="NADH:ubiquinone/plastoquinone oxidoreductase chloroplast chain 5 C-terminal" evidence="22">
    <location>
        <begin position="450"/>
        <end position="687"/>
    </location>
</feature>
<dbReference type="PANTHER" id="PTHR42829">
    <property type="entry name" value="NADH-UBIQUINONE OXIDOREDUCTASE CHAIN 5"/>
    <property type="match status" value="1"/>
</dbReference>
<sequence length="742" mass="83449">MEHTFQYAWVIPFVPLPVTMSIGLGLLLVPTATKNLRRMWAFPSVLLLSITMVFSANLSIQQINGSLIYQYLWSWTINNDFSLEFGYFIDPLTSIMSILITTVGIVVLIYSDNYMSHDQGYLRFFSYMSFSNTSMLGLVTSSNLIQIHIFWELVGMCSYLLIGFWSTRTVAANACQKAFVTNRIGDFGLLLGILGLYWITGSFEFRDLFEIFKNLIHSNSNGVHFLFATLCASLLFVGAVAKSAQFPLHVWLPDAMEGPTPISALIHAATMVAAGIFLVARLLPIFTVIPYIMNLIALIGVITVLLGATLALAQRDIKRSLAYSTMSQLGYTMLALGIGSYRAALFHLITHAYSKALLFLGSGSIIHSMEPIVGYSPDKSQNMVLMGGLTKYVPITKTTFLLGTLSLCGIPPLACFWSKDEILNDSWLYSPIFAIIAYSTAGLTAFYMFRMYLLTFEGHLHIHFQNYSSIKNGSLYSISIWGKEGPKPVKRNFVLSTMNNNEKVSFFSKKTYQIDGNVRNLMRSFSTHFDNKETSVYPQESDNTMLFPLLVLVLFTLFVGSIGISGVMDMDFDILSKWLTPSINLLHQNLSYSPDWYEFLINAIFSVSISYFGILIASLLYGSVYSSFQNFDLINSFVKTGPKKILLDRIKNVIYNWSYNRGYIDVFYATALTRAIRGLAQLTHFFDRRVIDGITNGFGVASFFVGEGIKYVGGGRISSYLFLYLSYVSIFLLIYYFKNSYL</sequence>
<dbReference type="Pfam" id="PF01010">
    <property type="entry name" value="Proton_antipo_C"/>
    <property type="match status" value="1"/>
</dbReference>
<dbReference type="NCBIfam" id="TIGR01974">
    <property type="entry name" value="NDH_I_L"/>
    <property type="match status" value="1"/>
</dbReference>
<evidence type="ECO:0000313" key="23">
    <source>
        <dbReference type="EMBL" id="AJM69979.1"/>
    </source>
</evidence>
<feature type="transmembrane region" description="Helical" evidence="19">
    <location>
        <begin position="187"/>
        <end position="203"/>
    </location>
</feature>
<dbReference type="GO" id="GO:0009535">
    <property type="term" value="C:chloroplast thylakoid membrane"/>
    <property type="evidence" value="ECO:0007669"/>
    <property type="project" value="UniProtKB-SubCell"/>
</dbReference>
<feature type="domain" description="NADH-Ubiquinone oxidoreductase (complex I) chain 5 N-terminal" evidence="21">
    <location>
        <begin position="75"/>
        <end position="125"/>
    </location>
</feature>
<evidence type="ECO:0000256" key="17">
    <source>
        <dbReference type="ARBA" id="ARBA00047726"/>
    </source>
</evidence>
<keyword evidence="6 19" id="KW-0813">Transport</keyword>
<evidence type="ECO:0000256" key="3">
    <source>
        <dbReference type="ARBA" id="ARBA00008200"/>
    </source>
</evidence>
<keyword evidence="11 19" id="KW-0618">Plastoquinone</keyword>
<feature type="transmembrane region" description="Helical" evidence="19">
    <location>
        <begin position="223"/>
        <end position="241"/>
    </location>
</feature>
<keyword evidence="12" id="KW-1278">Translocase</keyword>
<evidence type="ECO:0000256" key="13">
    <source>
        <dbReference type="ARBA" id="ARBA00022989"/>
    </source>
</evidence>
<evidence type="ECO:0000259" key="22">
    <source>
        <dbReference type="Pfam" id="PF01010"/>
    </source>
</evidence>
<dbReference type="GO" id="GO:0048038">
    <property type="term" value="F:quinone binding"/>
    <property type="evidence" value="ECO:0007669"/>
    <property type="project" value="UniProtKB-KW"/>
</dbReference>
<evidence type="ECO:0000256" key="5">
    <source>
        <dbReference type="ARBA" id="ARBA00018648"/>
    </source>
</evidence>
<keyword evidence="10 19" id="KW-0521">NADP</keyword>
<dbReference type="EC" id="7.1.1.-" evidence="19"/>
<dbReference type="Gene3D" id="1.20.5.2700">
    <property type="match status" value="1"/>
</dbReference>
<evidence type="ECO:0000256" key="6">
    <source>
        <dbReference type="ARBA" id="ARBA00022448"/>
    </source>
</evidence>
<dbReference type="Pfam" id="PF00662">
    <property type="entry name" value="Proton_antipo_N"/>
    <property type="match status" value="1"/>
</dbReference>
<comment type="subcellular location">
    <subcellularLocation>
        <location evidence="2 19">Plastid</location>
        <location evidence="2 19">Chloroplast thylakoid membrane</location>
        <topology evidence="2 19">Multi-pass membrane protein</topology>
    </subcellularLocation>
</comment>
<keyword evidence="14 19" id="KW-0520">NAD</keyword>
<gene>
    <name evidence="19 23" type="primary">ndhF</name>
</gene>
<dbReference type="AlphaFoldDB" id="A0A0C5B6B4"/>
<evidence type="ECO:0000256" key="1">
    <source>
        <dbReference type="ARBA" id="ARBA00004059"/>
    </source>
</evidence>
<evidence type="ECO:0000256" key="10">
    <source>
        <dbReference type="ARBA" id="ARBA00022857"/>
    </source>
</evidence>
<proteinExistence type="inferred from homology"/>
<evidence type="ECO:0000256" key="14">
    <source>
        <dbReference type="ARBA" id="ARBA00023027"/>
    </source>
</evidence>